<dbReference type="GO" id="GO:0050650">
    <property type="term" value="P:chondroitin sulfate proteoglycan biosynthetic process"/>
    <property type="evidence" value="ECO:0007669"/>
    <property type="project" value="TreeGrafter"/>
</dbReference>
<evidence type="ECO:0000256" key="5">
    <source>
        <dbReference type="ARBA" id="ARBA00004840"/>
    </source>
</evidence>
<dbReference type="CDD" id="cd05716">
    <property type="entry name" value="IgV_pIgR_like"/>
    <property type="match status" value="1"/>
</dbReference>
<feature type="region of interest" description="Disordered" evidence="27">
    <location>
        <begin position="149"/>
        <end position="178"/>
    </location>
</feature>
<keyword evidence="20" id="KW-1015">Disulfide bond</keyword>
<comment type="pathway">
    <text evidence="5">Glycan metabolism; chondroitin sulfate biosynthesis.</text>
</comment>
<accession>A0A1V4KW93</accession>
<comment type="cofactor">
    <cofactor evidence="1">
        <name>Mn(2+)</name>
        <dbReference type="ChEBI" id="CHEBI:29035"/>
    </cofactor>
</comment>
<organism evidence="31 32">
    <name type="scientific">Patagioenas fasciata monilis</name>
    <dbReference type="NCBI Taxonomy" id="372326"/>
    <lineage>
        <taxon>Eukaryota</taxon>
        <taxon>Metazoa</taxon>
        <taxon>Chordata</taxon>
        <taxon>Craniata</taxon>
        <taxon>Vertebrata</taxon>
        <taxon>Euteleostomi</taxon>
        <taxon>Archelosauria</taxon>
        <taxon>Archosauria</taxon>
        <taxon>Dinosauria</taxon>
        <taxon>Saurischia</taxon>
        <taxon>Theropoda</taxon>
        <taxon>Coelurosauria</taxon>
        <taxon>Aves</taxon>
        <taxon>Neognathae</taxon>
        <taxon>Neoaves</taxon>
        <taxon>Columbimorphae</taxon>
        <taxon>Columbiformes</taxon>
        <taxon>Columbidae</taxon>
        <taxon>Patagioenas</taxon>
    </lineage>
</organism>
<dbReference type="UniPathway" id="UPA00756"/>
<dbReference type="GO" id="GO:0046872">
    <property type="term" value="F:metal ion binding"/>
    <property type="evidence" value="ECO:0007669"/>
    <property type="project" value="UniProtKB-KW"/>
</dbReference>
<evidence type="ECO:0000256" key="2">
    <source>
        <dbReference type="ARBA" id="ARBA00001946"/>
    </source>
</evidence>
<comment type="subcellular location">
    <subcellularLocation>
        <location evidence="3">Golgi apparatus membrane</location>
        <topology evidence="3">Single-pass type II membrane protein</topology>
    </subcellularLocation>
    <subcellularLocation>
        <location evidence="4">Secreted</location>
    </subcellularLocation>
</comment>
<dbReference type="Pfam" id="PF12529">
    <property type="entry name" value="Xylo_C"/>
    <property type="match status" value="1"/>
</dbReference>
<dbReference type="Pfam" id="PF02485">
    <property type="entry name" value="Branch"/>
    <property type="match status" value="1"/>
</dbReference>
<comment type="function">
    <text evidence="25">Catalyzes the first step in the biosynthesis of chondroitin sulfate, heparan sulfate and dermatan sulfate proteoglycans, such as DCN. Transfers D-xylose from UDP-D-xylose to specific serine residues of the core protein.</text>
</comment>
<comment type="subunit">
    <text evidence="8">Monomer.</text>
</comment>
<dbReference type="EMBL" id="LSYS01001520">
    <property type="protein sequence ID" value="OPJ88642.1"/>
    <property type="molecule type" value="Genomic_DNA"/>
</dbReference>
<dbReference type="OrthoDB" id="2019572at2759"/>
<evidence type="ECO:0000256" key="13">
    <source>
        <dbReference type="ARBA" id="ARBA00022692"/>
    </source>
</evidence>
<keyword evidence="10" id="KW-0964">Secreted</keyword>
<dbReference type="InterPro" id="IPR003406">
    <property type="entry name" value="Glyco_trans_14"/>
</dbReference>
<evidence type="ECO:0000256" key="15">
    <source>
        <dbReference type="ARBA" id="ARBA00022842"/>
    </source>
</evidence>
<dbReference type="InterPro" id="IPR003599">
    <property type="entry name" value="Ig_sub"/>
</dbReference>
<comment type="caution">
    <text evidence="31">The sequence shown here is derived from an EMBL/GenBank/DDBJ whole genome shotgun (WGS) entry which is preliminary data.</text>
</comment>
<evidence type="ECO:0000256" key="10">
    <source>
        <dbReference type="ARBA" id="ARBA00022525"/>
    </source>
</evidence>
<evidence type="ECO:0000256" key="3">
    <source>
        <dbReference type="ARBA" id="ARBA00004323"/>
    </source>
</evidence>
<dbReference type="InterPro" id="IPR013783">
    <property type="entry name" value="Ig-like_fold"/>
</dbReference>
<dbReference type="PANTHER" id="PTHR46025">
    <property type="entry name" value="XYLOSYLTRANSFERASE OXT"/>
    <property type="match status" value="1"/>
</dbReference>
<dbReference type="InterPro" id="IPR036179">
    <property type="entry name" value="Ig-like_dom_sf"/>
</dbReference>
<keyword evidence="21" id="KW-0325">Glycoprotein</keyword>
<reference evidence="31 32" key="1">
    <citation type="submission" date="2016-02" db="EMBL/GenBank/DDBJ databases">
        <title>Band-tailed pigeon sequencing and assembly.</title>
        <authorList>
            <person name="Soares A.E."/>
            <person name="Novak B.J."/>
            <person name="Rice E.S."/>
            <person name="O'Connell B."/>
            <person name="Chang D."/>
            <person name="Weber S."/>
            <person name="Shapiro B."/>
        </authorList>
    </citation>
    <scope>NUCLEOTIDE SEQUENCE [LARGE SCALE GENOMIC DNA]</scope>
    <source>
        <strain evidence="31">BTP2013</strain>
        <tissue evidence="31">Blood</tissue>
    </source>
</reference>
<comment type="catalytic activity">
    <reaction evidence="26">
        <text>UDP-alpha-D-xylose + L-seryl-[protein] = 3-O-(beta-D-xylosyl)-L-seryl-[protein] + UDP + H(+)</text>
        <dbReference type="Rhea" id="RHEA:50192"/>
        <dbReference type="Rhea" id="RHEA-COMP:9863"/>
        <dbReference type="Rhea" id="RHEA-COMP:12567"/>
        <dbReference type="ChEBI" id="CHEBI:15378"/>
        <dbReference type="ChEBI" id="CHEBI:29999"/>
        <dbReference type="ChEBI" id="CHEBI:57632"/>
        <dbReference type="ChEBI" id="CHEBI:58223"/>
        <dbReference type="ChEBI" id="CHEBI:132085"/>
        <dbReference type="EC" id="2.4.2.26"/>
    </reaction>
</comment>
<dbReference type="PANTHER" id="PTHR46025:SF1">
    <property type="entry name" value="XYLOSYLTRANSFERASE 2"/>
    <property type="match status" value="1"/>
</dbReference>
<keyword evidence="16" id="KW-0735">Signal-anchor</keyword>
<evidence type="ECO:0000256" key="8">
    <source>
        <dbReference type="ARBA" id="ARBA00011245"/>
    </source>
</evidence>
<evidence type="ECO:0000256" key="12">
    <source>
        <dbReference type="ARBA" id="ARBA00022679"/>
    </source>
</evidence>
<evidence type="ECO:0000256" key="11">
    <source>
        <dbReference type="ARBA" id="ARBA00022676"/>
    </source>
</evidence>
<evidence type="ECO:0000256" key="22">
    <source>
        <dbReference type="ARBA" id="ARBA00023211"/>
    </source>
</evidence>
<keyword evidence="29" id="KW-0732">Signal</keyword>
<feature type="region of interest" description="Disordered" evidence="27">
    <location>
        <begin position="1015"/>
        <end position="1039"/>
    </location>
</feature>
<evidence type="ECO:0000256" key="25">
    <source>
        <dbReference type="ARBA" id="ARBA00045793"/>
    </source>
</evidence>
<evidence type="ECO:0000256" key="23">
    <source>
        <dbReference type="ARBA" id="ARBA00039683"/>
    </source>
</evidence>
<keyword evidence="12 31" id="KW-0808">Transferase</keyword>
<keyword evidence="32" id="KW-1185">Reference proteome</keyword>
<evidence type="ECO:0000256" key="9">
    <source>
        <dbReference type="ARBA" id="ARBA00011972"/>
    </source>
</evidence>
<dbReference type="SUPFAM" id="SSF48726">
    <property type="entry name" value="Immunoglobulin"/>
    <property type="match status" value="1"/>
</dbReference>
<keyword evidence="22" id="KW-0464">Manganese</keyword>
<evidence type="ECO:0000256" key="18">
    <source>
        <dbReference type="ARBA" id="ARBA00023034"/>
    </source>
</evidence>
<keyword evidence="13 28" id="KW-0812">Transmembrane</keyword>
<comment type="pathway">
    <text evidence="6">Glycan metabolism; heparan sulfate biosynthesis.</text>
</comment>
<evidence type="ECO:0000256" key="17">
    <source>
        <dbReference type="ARBA" id="ARBA00022989"/>
    </source>
</evidence>
<dbReference type="Gene3D" id="2.60.40.10">
    <property type="entry name" value="Immunoglobulins"/>
    <property type="match status" value="1"/>
</dbReference>
<comment type="cofactor">
    <cofactor evidence="2">
        <name>Mg(2+)</name>
        <dbReference type="ChEBI" id="CHEBI:18420"/>
    </cofactor>
</comment>
<dbReference type="InterPro" id="IPR024448">
    <property type="entry name" value="XylT_C"/>
</dbReference>
<dbReference type="Pfam" id="PF07686">
    <property type="entry name" value="V-set"/>
    <property type="match status" value="1"/>
</dbReference>
<dbReference type="STRING" id="372326.A0A1V4KW93"/>
<dbReference type="SMART" id="SM00409">
    <property type="entry name" value="IG"/>
    <property type="match status" value="1"/>
</dbReference>
<evidence type="ECO:0000313" key="31">
    <source>
        <dbReference type="EMBL" id="OPJ88642.1"/>
    </source>
</evidence>
<dbReference type="UniPathway" id="UPA00755"/>
<keyword evidence="17 28" id="KW-1133">Transmembrane helix</keyword>
<dbReference type="GO" id="GO:0015012">
    <property type="term" value="P:heparan sulfate proteoglycan biosynthetic process"/>
    <property type="evidence" value="ECO:0007669"/>
    <property type="project" value="UniProtKB-UniPathway"/>
</dbReference>
<evidence type="ECO:0000256" key="27">
    <source>
        <dbReference type="SAM" id="MobiDB-lite"/>
    </source>
</evidence>
<dbReference type="InterPro" id="IPR007110">
    <property type="entry name" value="Ig-like_dom"/>
</dbReference>
<evidence type="ECO:0000256" key="1">
    <source>
        <dbReference type="ARBA" id="ARBA00001936"/>
    </source>
</evidence>
<feature type="domain" description="Ig-like" evidence="30">
    <location>
        <begin position="21"/>
        <end position="122"/>
    </location>
</feature>
<dbReference type="InterPro" id="IPR013106">
    <property type="entry name" value="Ig_V-set"/>
</dbReference>
<dbReference type="InterPro" id="IPR043538">
    <property type="entry name" value="XYLT"/>
</dbReference>
<dbReference type="GO" id="GO:0005576">
    <property type="term" value="C:extracellular region"/>
    <property type="evidence" value="ECO:0007669"/>
    <property type="project" value="UniProtKB-SubCell"/>
</dbReference>
<protein>
    <recommendedName>
        <fullName evidence="23">Xylosyltransferase 2</fullName>
        <ecNumber evidence="9">2.4.2.26</ecNumber>
    </recommendedName>
    <alternativeName>
        <fullName evidence="24">Xylosyltransferase II</fullName>
    </alternativeName>
</protein>
<dbReference type="PROSITE" id="PS50835">
    <property type="entry name" value="IG_LIKE"/>
    <property type="match status" value="1"/>
</dbReference>
<keyword evidence="15" id="KW-0460">Magnesium</keyword>
<dbReference type="GO" id="GO:0030158">
    <property type="term" value="F:protein xylosyltransferase activity"/>
    <property type="evidence" value="ECO:0007669"/>
    <property type="project" value="UniProtKB-EC"/>
</dbReference>
<evidence type="ECO:0000256" key="7">
    <source>
        <dbReference type="ARBA" id="ARBA00010195"/>
    </source>
</evidence>
<dbReference type="AlphaFoldDB" id="A0A1V4KW93"/>
<evidence type="ECO:0000256" key="20">
    <source>
        <dbReference type="ARBA" id="ARBA00023157"/>
    </source>
</evidence>
<keyword evidence="18" id="KW-0333">Golgi apparatus</keyword>
<evidence type="ECO:0000256" key="4">
    <source>
        <dbReference type="ARBA" id="ARBA00004613"/>
    </source>
</evidence>
<proteinExistence type="inferred from homology"/>
<evidence type="ECO:0000256" key="29">
    <source>
        <dbReference type="SAM" id="SignalP"/>
    </source>
</evidence>
<evidence type="ECO:0000256" key="16">
    <source>
        <dbReference type="ARBA" id="ARBA00022968"/>
    </source>
</evidence>
<evidence type="ECO:0000256" key="24">
    <source>
        <dbReference type="ARBA" id="ARBA00041721"/>
    </source>
</evidence>
<evidence type="ECO:0000256" key="21">
    <source>
        <dbReference type="ARBA" id="ARBA00023180"/>
    </source>
</evidence>
<keyword evidence="11" id="KW-0328">Glycosyltransferase</keyword>
<dbReference type="Proteomes" id="UP000190648">
    <property type="component" value="Unassembled WGS sequence"/>
</dbReference>
<evidence type="ECO:0000256" key="26">
    <source>
        <dbReference type="ARBA" id="ARBA00047847"/>
    </source>
</evidence>
<evidence type="ECO:0000313" key="32">
    <source>
        <dbReference type="Proteomes" id="UP000190648"/>
    </source>
</evidence>
<evidence type="ECO:0000256" key="19">
    <source>
        <dbReference type="ARBA" id="ARBA00023136"/>
    </source>
</evidence>
<name>A0A1V4KW93_PATFA</name>
<feature type="chain" id="PRO_5012505667" description="Xylosyltransferase 2" evidence="29">
    <location>
        <begin position="18"/>
        <end position="1039"/>
    </location>
</feature>
<feature type="transmembrane region" description="Helical" evidence="28">
    <location>
        <begin position="187"/>
        <end position="209"/>
    </location>
</feature>
<keyword evidence="19 28" id="KW-0472">Membrane</keyword>
<comment type="similarity">
    <text evidence="7">Belongs to the glycosyltransferase 14 family. XylT subfamily.</text>
</comment>
<keyword evidence="14" id="KW-0479">Metal-binding</keyword>
<evidence type="ECO:0000256" key="6">
    <source>
        <dbReference type="ARBA" id="ARBA00005093"/>
    </source>
</evidence>
<evidence type="ECO:0000256" key="28">
    <source>
        <dbReference type="SAM" id="Phobius"/>
    </source>
</evidence>
<feature type="signal peptide" evidence="29">
    <location>
        <begin position="1"/>
        <end position="17"/>
    </location>
</feature>
<gene>
    <name evidence="31" type="primary">XYLT2</name>
    <name evidence="31" type="ORF">AV530_003145</name>
</gene>
<evidence type="ECO:0000256" key="14">
    <source>
        <dbReference type="ARBA" id="ARBA00022723"/>
    </source>
</evidence>
<sequence>MKLLPLLAWALLPGCWAVRGPDTVQGIQGGSLSVTCEYDPGEEKKPKFWCSPGIVVFTCGIYIVITSEEQPVVRWDRFSIRDNPTQRVFTVTMEDLKPWDKGTYLCGVRTGITQRDKSAEVQVIVSPASSSSSITSPYITATKRPYLTSSVSVPTQTTPQGEAVPQGPNPSHHGGSRAPDFDMVEHILIPGTVVMVLLLAVAAGVLVMLSRKRKKAFSGAAVEMDRTSSTSHEEEDDLNYADLNHATDTAETQLYSNVEAFRSLANTTTDYMEVKQSDKHLEEEREATHASVQKPPPEQIYANVWSAPPPREELYSSVQRVQRNLTELRGEAQLGVFQQGKDALSALARASSKQCQQEIANVVCLHRAGSLMPQSVPRHCQLSGKVSPVIQWDESRLQQPPPSKPVRIAYMLVVHGRAIRQLKRLIKAVYHQQHFFYIHVDKRSNYLHREVVELARHYPNIRVTPWRMVTIWGGASLLKMYLRSMKDLLELVEWPWDFFINLSATDYPTRTNEELVMFLSKYRDKNFLKSHGRDNARFIKKQGLDRLFHECDSHMWRLGERRIPEGIVVDGGSDWFSLTRSFVEYVVYAEDQLVSQLRQFYTYTLLPAESFFHTVLENSRACETLVDNNLRVTNWNRKLGCKCQYKHIVDWCGCSPNDFKPQDFLRLQQLSRPTFFARKFESTVNQEVLEILDTHLYGSYPPNTPALKAYWENVYDRVDGLSGLSDVTLTFYTAFSRLGLHKAASMPAVKADKLCRFETRGFPSSVHLYFYDDRFQGYLVMQEVQNLATGQAESLEVWMMPQGALKLAGHGGQANRLQNLEVGTEWDPKERLFRNFGGLMGPFDEPVAMQKWSRGPNLTATVVWIDPTYVIAASYDITVDAEAEFTQYKPPLNHPLRPGVWTIRLLQFWELLGENQFLVVPQTFNRKQPLRKDDSNWLHGGPPRNEYMEQSFQGLGGILNLPRSEEAEEDAVRKAQLTGKALEDWADDAIGAFWSVADVCVSGPSACTSLETCSKTSWSSLSPDPKSELGPVKPDGRLR</sequence>
<feature type="compositionally biased region" description="Low complexity" evidence="27">
    <location>
        <begin position="149"/>
        <end position="160"/>
    </location>
</feature>
<dbReference type="EC" id="2.4.2.26" evidence="9"/>
<dbReference type="GO" id="GO:0000139">
    <property type="term" value="C:Golgi membrane"/>
    <property type="evidence" value="ECO:0007669"/>
    <property type="project" value="UniProtKB-SubCell"/>
</dbReference>
<evidence type="ECO:0000259" key="30">
    <source>
        <dbReference type="PROSITE" id="PS50835"/>
    </source>
</evidence>